<dbReference type="Proteomes" id="UP001214530">
    <property type="component" value="Chromosome"/>
</dbReference>
<dbReference type="AlphaFoldDB" id="A0AAJ5W9I8"/>
<reference evidence="1" key="1">
    <citation type="submission" date="2023-03" db="EMBL/GenBank/DDBJ databases">
        <title>Andean soil-derived lignocellulolytic bacterial consortium as a source of novel taxa and putative plastic-active enzymes.</title>
        <authorList>
            <person name="Diaz-Garcia L."/>
            <person name="Chuvochina M."/>
            <person name="Feuerriegel G."/>
            <person name="Bunk B."/>
            <person name="Sproer C."/>
            <person name="Streit W.R."/>
            <person name="Rodriguez L.M."/>
            <person name="Overmann J."/>
            <person name="Jimenez D.J."/>
        </authorList>
    </citation>
    <scope>NUCLEOTIDE SEQUENCE</scope>
    <source>
        <strain evidence="1">MAG 3858</strain>
    </source>
</reference>
<dbReference type="PROSITE" id="PS51257">
    <property type="entry name" value="PROKAR_LIPOPROTEIN"/>
    <property type="match status" value="1"/>
</dbReference>
<evidence type="ECO:0000313" key="1">
    <source>
        <dbReference type="EMBL" id="WEK19514.1"/>
    </source>
</evidence>
<sequence length="266" mass="28782">MRKIDIKILGMLIVFPLLMISCKDKAVLDINEPIVGARVKLYNFGINAPTVNFYSNDTKISAVLSATGVESINGISFGNVYPSIGYALSPEGQRLFQAITPSTITTTAPNMTIATVSSQLINDRFYSVFVSGIYNTTDKKADLFVVEDNYPEGLDTARTYIRLVNPGSNTSTLKAVLTRTTTVTGQPPVVEDFTLASGVPYRGASPFMAFKPGAYSITVTDEASGKVVTRTATSFLRERVYTLALRGNLVTTTPAVAPFIDFTTNQ</sequence>
<organism evidence="1 2">
    <name type="scientific">Candidatus Pedobacter colombiensis</name>
    <dbReference type="NCBI Taxonomy" id="3121371"/>
    <lineage>
        <taxon>Bacteria</taxon>
        <taxon>Pseudomonadati</taxon>
        <taxon>Bacteroidota</taxon>
        <taxon>Sphingobacteriia</taxon>
        <taxon>Sphingobacteriales</taxon>
        <taxon>Sphingobacteriaceae</taxon>
        <taxon>Pedobacter</taxon>
    </lineage>
</organism>
<protein>
    <recommendedName>
        <fullName evidence="3">DUF4397 domain-containing protein</fullName>
    </recommendedName>
</protein>
<gene>
    <name evidence="1" type="ORF">P0Y49_22330</name>
</gene>
<accession>A0AAJ5W9I8</accession>
<name>A0AAJ5W9I8_9SPHI</name>
<proteinExistence type="predicted"/>
<evidence type="ECO:0000313" key="2">
    <source>
        <dbReference type="Proteomes" id="UP001214530"/>
    </source>
</evidence>
<evidence type="ECO:0008006" key="3">
    <source>
        <dbReference type="Google" id="ProtNLM"/>
    </source>
</evidence>
<dbReference type="EMBL" id="CP119313">
    <property type="protein sequence ID" value="WEK19514.1"/>
    <property type="molecule type" value="Genomic_DNA"/>
</dbReference>